<dbReference type="OrthoDB" id="2974333at2"/>
<reference evidence="1 2" key="1">
    <citation type="journal article" date="2003" name="Int. J. Syst. Evol. Microbiol.">
        <title>Virgibacillus carmonensis sp. nov., Virgibacillus necropolis sp. nov. and Virgibacillus picturae sp. nov., three novel species isolated from deteriorated mural paintings, transfer of the species of the genus salibacillus to Virgibacillus, as Virgibacillus marismortui comb. nov. and Virgibacillus salexigens comb. nov., and emended description of the genus Virgibacillus.</title>
        <authorList>
            <person name="Heyrman J."/>
            <person name="Logan N.A."/>
            <person name="Busse H.J."/>
            <person name="Balcaen A."/>
            <person name="Lebbe L."/>
            <person name="Rodriguez-Diaz M."/>
            <person name="Swings J."/>
            <person name="De Vos P."/>
        </authorList>
    </citation>
    <scope>NUCLEOTIDE SEQUENCE [LARGE SCALE GENOMIC DNA]</scope>
    <source>
        <strain evidence="1 2">LMG 19488</strain>
    </source>
</reference>
<keyword evidence="2" id="KW-1185">Reference proteome</keyword>
<dbReference type="RefSeq" id="WP_089530761.1">
    <property type="nucleotide sequence ID" value="NZ_CP022437.1"/>
</dbReference>
<dbReference type="Proteomes" id="UP000204391">
    <property type="component" value="Chromosome"/>
</dbReference>
<proteinExistence type="predicted"/>
<accession>A0A221M986</accession>
<evidence type="ECO:0000313" key="1">
    <source>
        <dbReference type="EMBL" id="ASN04191.1"/>
    </source>
</evidence>
<evidence type="ECO:0008006" key="3">
    <source>
        <dbReference type="Google" id="ProtNLM"/>
    </source>
</evidence>
<organism evidence="1 2">
    <name type="scientific">Virgibacillus necropolis</name>
    <dbReference type="NCBI Taxonomy" id="163877"/>
    <lineage>
        <taxon>Bacteria</taxon>
        <taxon>Bacillati</taxon>
        <taxon>Bacillota</taxon>
        <taxon>Bacilli</taxon>
        <taxon>Bacillales</taxon>
        <taxon>Bacillaceae</taxon>
        <taxon>Virgibacillus</taxon>
    </lineage>
</organism>
<sequence>MKWEYLVTVDDGNISELGIQGWELVSVAQKNNEMKLYFKRPVQSLSVRITSEQRKAVFKDFLEGAE</sequence>
<dbReference type="KEGG" id="vne:CFK40_03795"/>
<dbReference type="EMBL" id="CP022437">
    <property type="protein sequence ID" value="ASN04191.1"/>
    <property type="molecule type" value="Genomic_DNA"/>
</dbReference>
<protein>
    <recommendedName>
        <fullName evidence="3">DUF4177 domain-containing protein</fullName>
    </recommendedName>
</protein>
<name>A0A221M986_9BACI</name>
<gene>
    <name evidence="1" type="ORF">CFK40_03795</name>
</gene>
<evidence type="ECO:0000313" key="2">
    <source>
        <dbReference type="Proteomes" id="UP000204391"/>
    </source>
</evidence>
<dbReference type="AlphaFoldDB" id="A0A221M986"/>